<sequence>MEGSMARKISKPNKQISVSAIVLGLLLTACTQAQPPVAAEQGAIHIPVQHAEPIHMQQAVYHCTGSASLLAHIGLETTQVRYINAGAISLVVLPVDGQTQVFSNVIAASGAKYVAGEFVWWTKGSTAFFSSALLNNAGTLTCQETKPDTTHP</sequence>
<accession>A0A2Z5ZDU0</accession>
<dbReference type="EMBL" id="AP018515">
    <property type="protein sequence ID" value="BBC78854.1"/>
    <property type="molecule type" value="Genomic_DNA"/>
</dbReference>
<name>A0A2Z5ZDU0_9PROT</name>
<evidence type="ECO:0000256" key="4">
    <source>
        <dbReference type="ARBA" id="ARBA00023288"/>
    </source>
</evidence>
<evidence type="ECO:0000256" key="3">
    <source>
        <dbReference type="ARBA" id="ARBA00023139"/>
    </source>
</evidence>
<dbReference type="SUPFAM" id="SSF141488">
    <property type="entry name" value="YdhA-like"/>
    <property type="match status" value="1"/>
</dbReference>
<keyword evidence="1 5" id="KW-0732">Signal</keyword>
<dbReference type="Proteomes" id="UP000270034">
    <property type="component" value="Chromosome"/>
</dbReference>
<gene>
    <name evidence="7" type="ORF">AcetOrient_orf00729</name>
</gene>
<reference evidence="7 8" key="1">
    <citation type="submission" date="2018-02" db="EMBL/GenBank/DDBJ databases">
        <title>Acetobacter orientalis genome.</title>
        <authorList>
            <person name="Nakashima N."/>
            <person name="Tamura T."/>
        </authorList>
    </citation>
    <scope>NUCLEOTIDE SEQUENCE [LARGE SCALE GENOMIC DNA]</scope>
    <source>
        <strain evidence="7 8">FAN1</strain>
    </source>
</reference>
<keyword evidence="4" id="KW-0449">Lipoprotein</keyword>
<evidence type="ECO:0000256" key="5">
    <source>
        <dbReference type="SAM" id="SignalP"/>
    </source>
</evidence>
<keyword evidence="2" id="KW-0472">Membrane</keyword>
<dbReference type="KEGG" id="aot:AcetOri_orf00729"/>
<feature type="chain" id="PRO_5016310619" evidence="5">
    <location>
        <begin position="34"/>
        <end position="152"/>
    </location>
</feature>
<dbReference type="Pfam" id="PF09864">
    <property type="entry name" value="MliC"/>
    <property type="match status" value="1"/>
</dbReference>
<organism evidence="7 8">
    <name type="scientific">Acetobacter orientalis</name>
    <dbReference type="NCBI Taxonomy" id="146474"/>
    <lineage>
        <taxon>Bacteria</taxon>
        <taxon>Pseudomonadati</taxon>
        <taxon>Pseudomonadota</taxon>
        <taxon>Alphaproteobacteria</taxon>
        <taxon>Acetobacterales</taxon>
        <taxon>Acetobacteraceae</taxon>
        <taxon>Acetobacter</taxon>
    </lineage>
</organism>
<dbReference type="InterPro" id="IPR018660">
    <property type="entry name" value="MliC"/>
</dbReference>
<evidence type="ECO:0000313" key="8">
    <source>
        <dbReference type="Proteomes" id="UP000270034"/>
    </source>
</evidence>
<protein>
    <submittedName>
        <fullName evidence="7">Periplasmic protein-like protein</fullName>
    </submittedName>
</protein>
<feature type="domain" description="C-type lysozyme inhibitor" evidence="6">
    <location>
        <begin position="78"/>
        <end position="130"/>
    </location>
</feature>
<evidence type="ECO:0000256" key="1">
    <source>
        <dbReference type="ARBA" id="ARBA00022729"/>
    </source>
</evidence>
<dbReference type="AlphaFoldDB" id="A0A2Z5ZDU0"/>
<dbReference type="InterPro" id="IPR036328">
    <property type="entry name" value="MliC_sf"/>
</dbReference>
<evidence type="ECO:0000313" key="7">
    <source>
        <dbReference type="EMBL" id="BBC78854.1"/>
    </source>
</evidence>
<evidence type="ECO:0000256" key="2">
    <source>
        <dbReference type="ARBA" id="ARBA00023136"/>
    </source>
</evidence>
<dbReference type="Gene3D" id="2.40.128.200">
    <property type="match status" value="1"/>
</dbReference>
<keyword evidence="3" id="KW-0564">Palmitate</keyword>
<proteinExistence type="predicted"/>
<feature type="signal peptide" evidence="5">
    <location>
        <begin position="1"/>
        <end position="33"/>
    </location>
</feature>
<dbReference type="PROSITE" id="PS51257">
    <property type="entry name" value="PROKAR_LIPOPROTEIN"/>
    <property type="match status" value="1"/>
</dbReference>
<evidence type="ECO:0000259" key="6">
    <source>
        <dbReference type="Pfam" id="PF09864"/>
    </source>
</evidence>